<dbReference type="Proteomes" id="UP000255389">
    <property type="component" value="Unassembled WGS sequence"/>
</dbReference>
<organism evidence="3 4">
    <name type="scientific">Mycolicibacterium fortuitum</name>
    <name type="common">Mycobacterium fortuitum</name>
    <dbReference type="NCBI Taxonomy" id="1766"/>
    <lineage>
        <taxon>Bacteria</taxon>
        <taxon>Bacillati</taxon>
        <taxon>Actinomycetota</taxon>
        <taxon>Actinomycetes</taxon>
        <taxon>Mycobacteriales</taxon>
        <taxon>Mycobacteriaceae</taxon>
        <taxon>Mycolicibacterium</taxon>
    </lineage>
</organism>
<dbReference type="AlphaFoldDB" id="A0A378U7B1"/>
<feature type="region of interest" description="Disordered" evidence="1">
    <location>
        <begin position="1"/>
        <end position="47"/>
    </location>
</feature>
<reference evidence="3 4" key="1">
    <citation type="submission" date="2018-06" db="EMBL/GenBank/DDBJ databases">
        <authorList>
            <consortium name="Pathogen Informatics"/>
            <person name="Doyle S."/>
        </authorList>
    </citation>
    <scope>NUCLEOTIDE SEQUENCE [LARGE SCALE GENOMIC DNA]</scope>
    <source>
        <strain evidence="3 4">NCTC1542</strain>
    </source>
</reference>
<evidence type="ECO:0000256" key="2">
    <source>
        <dbReference type="SAM" id="Phobius"/>
    </source>
</evidence>
<protein>
    <recommendedName>
        <fullName evidence="5">DUF4190 domain-containing protein</fullName>
    </recommendedName>
</protein>
<feature type="transmembrane region" description="Helical" evidence="2">
    <location>
        <begin position="342"/>
        <end position="360"/>
    </location>
</feature>
<feature type="region of interest" description="Disordered" evidence="1">
    <location>
        <begin position="222"/>
        <end position="310"/>
    </location>
</feature>
<sequence length="515" mass="52467">MTSFGQQSPVGGSGSPFGDPFGASGLGPGHQGGYPDAGSAAPPPVGQQLPARANSAGALWPTLSVVIGIIGVALVVVPFYSGAPFWLGLIGAAIGLAGLAAGIIGMRQAHRDRAAVPALAISGVVAAGVAVVLAVSSVLIEANSNTGRSPGASTAAADSDATKSVLRDELDVTFGAFEYTLDGGGNKVWSNKIPVTFHNKTNTARDFGVDIGAFTDERTQIGGTFFSRGGNPGRWKAMPPPRWSTSLSKPILQLPRSSSRQSSRSSPPGAGRSDVTGPFGGQSPGFGSEFGAHPPNIFGQSGQPVSPAPRQTHGATSVLAIISVIVGVGALLLAFVPYYVGLVAAVAAVAGLTTGIVALVRRGTDGPNLAAIGTATSALALIMGIVMTVVYSGSSDAVETPTAHTAAPRADRANTQKVLADQLEVTVGDFVMSAEKSGELSVTVKNRLQEARTFYVLIGAFEGTTQLATSSIEETLNAGQTKKTKAFDGSKSPVDYDQIKNATFRVIEASSREPK</sequence>
<feature type="transmembrane region" description="Helical" evidence="2">
    <location>
        <begin position="318"/>
        <end position="336"/>
    </location>
</feature>
<gene>
    <name evidence="3" type="ORF">NCTC1542_00825</name>
</gene>
<keyword evidence="2" id="KW-0472">Membrane</keyword>
<feature type="transmembrane region" description="Helical" evidence="2">
    <location>
        <begin position="58"/>
        <end position="79"/>
    </location>
</feature>
<evidence type="ECO:0008006" key="5">
    <source>
        <dbReference type="Google" id="ProtNLM"/>
    </source>
</evidence>
<feature type="transmembrane region" description="Helical" evidence="2">
    <location>
        <begin position="369"/>
        <end position="391"/>
    </location>
</feature>
<name>A0A378U7B1_MYCFO</name>
<dbReference type="EMBL" id="UGQY01000001">
    <property type="protein sequence ID" value="STZ73284.1"/>
    <property type="molecule type" value="Genomic_DNA"/>
</dbReference>
<feature type="compositionally biased region" description="Low complexity" evidence="1">
    <location>
        <begin position="255"/>
        <end position="268"/>
    </location>
</feature>
<feature type="transmembrane region" description="Helical" evidence="2">
    <location>
        <begin position="118"/>
        <end position="140"/>
    </location>
</feature>
<feature type="compositionally biased region" description="Low complexity" evidence="1">
    <location>
        <begin position="1"/>
        <end position="23"/>
    </location>
</feature>
<evidence type="ECO:0000256" key="1">
    <source>
        <dbReference type="SAM" id="MobiDB-lite"/>
    </source>
</evidence>
<proteinExistence type="predicted"/>
<accession>A0A378U7B1</accession>
<keyword evidence="2" id="KW-1133">Transmembrane helix</keyword>
<keyword evidence="2" id="KW-0812">Transmembrane</keyword>
<evidence type="ECO:0000313" key="4">
    <source>
        <dbReference type="Proteomes" id="UP000255389"/>
    </source>
</evidence>
<feature type="transmembrane region" description="Helical" evidence="2">
    <location>
        <begin position="86"/>
        <end position="106"/>
    </location>
</feature>
<evidence type="ECO:0000313" key="3">
    <source>
        <dbReference type="EMBL" id="STZ73284.1"/>
    </source>
</evidence>